<keyword evidence="6" id="KW-1185">Reference proteome</keyword>
<keyword evidence="3" id="KW-0804">Transcription</keyword>
<dbReference type="SMART" id="SM00342">
    <property type="entry name" value="HTH_ARAC"/>
    <property type="match status" value="2"/>
</dbReference>
<dbReference type="GO" id="GO:0043565">
    <property type="term" value="F:sequence-specific DNA binding"/>
    <property type="evidence" value="ECO:0007669"/>
    <property type="project" value="InterPro"/>
</dbReference>
<keyword evidence="2" id="KW-0238">DNA-binding</keyword>
<feature type="domain" description="HTH araC/xylS-type" evidence="4">
    <location>
        <begin position="248"/>
        <end position="345"/>
    </location>
</feature>
<evidence type="ECO:0000256" key="3">
    <source>
        <dbReference type="ARBA" id="ARBA00023163"/>
    </source>
</evidence>
<dbReference type="GO" id="GO:0003700">
    <property type="term" value="F:DNA-binding transcription factor activity"/>
    <property type="evidence" value="ECO:0007669"/>
    <property type="project" value="InterPro"/>
</dbReference>
<dbReference type="InterPro" id="IPR018060">
    <property type="entry name" value="HTH_AraC"/>
</dbReference>
<sequence length="348" mass="41362">MVSKFNPEINKIYFIESYTLFHIIEGQGTIQVDFKNYLNWDDKLIFLEKGQYIKFSSDSFTVRKIEFDNQVLFESQDVRILFKHLISLGYIDYLECKDCQEYLQNTIFSSPKDIIDISINQWYWQNPFNADKKEYQVIFDVKEVIDQEFKNHLSVSELVQKISKNNQNINYLLKNKIGVTVKKLQTKKRLIEDQKLIAFTDSSIKEIAYEQGYKDVAYFNKNFKKNTGITPSEFRDEIGYQLDDHFENDLFKLIQEFHTSEKKLSFYADQMHISEKTLAKKVRQNLNASMGQLIRQEIIRTSKELLLQGDKIKNIAYFLGFEEANHFSSFFKLHTKLTPTDFLKKYNR</sequence>
<name>A0A238UA81_9FLAO</name>
<gene>
    <name evidence="5" type="ORF">TJEJU_1582</name>
</gene>
<evidence type="ECO:0000256" key="1">
    <source>
        <dbReference type="ARBA" id="ARBA00023015"/>
    </source>
</evidence>
<proteinExistence type="predicted"/>
<evidence type="ECO:0000313" key="6">
    <source>
        <dbReference type="Proteomes" id="UP000215214"/>
    </source>
</evidence>
<reference evidence="5 6" key="1">
    <citation type="submission" date="2017-07" db="EMBL/GenBank/DDBJ databases">
        <authorList>
            <person name="Sun Z.S."/>
            <person name="Albrecht U."/>
            <person name="Echele G."/>
            <person name="Lee C.C."/>
        </authorList>
    </citation>
    <scope>NUCLEOTIDE SEQUENCE [LARGE SCALE GENOMIC DNA]</scope>
    <source>
        <strain evidence="6">type strain: KCTC 22618</strain>
    </source>
</reference>
<keyword evidence="1" id="KW-0805">Transcription regulation</keyword>
<dbReference type="EMBL" id="LT899436">
    <property type="protein sequence ID" value="SNR15310.1"/>
    <property type="molecule type" value="Genomic_DNA"/>
</dbReference>
<dbReference type="PANTHER" id="PTHR43280:SF2">
    <property type="entry name" value="HTH-TYPE TRANSCRIPTIONAL REGULATOR EXSA"/>
    <property type="match status" value="1"/>
</dbReference>
<organism evidence="5 6">
    <name type="scientific">Tenacibaculum jejuense</name>
    <dbReference type="NCBI Taxonomy" id="584609"/>
    <lineage>
        <taxon>Bacteria</taxon>
        <taxon>Pseudomonadati</taxon>
        <taxon>Bacteroidota</taxon>
        <taxon>Flavobacteriia</taxon>
        <taxon>Flavobacteriales</taxon>
        <taxon>Flavobacteriaceae</taxon>
        <taxon>Tenacibaculum</taxon>
    </lineage>
</organism>
<dbReference type="Gene3D" id="1.10.10.60">
    <property type="entry name" value="Homeodomain-like"/>
    <property type="match status" value="2"/>
</dbReference>
<feature type="domain" description="HTH araC/xylS-type" evidence="4">
    <location>
        <begin position="139"/>
        <end position="237"/>
    </location>
</feature>
<dbReference type="RefSeq" id="WP_095070930.1">
    <property type="nucleotide sequence ID" value="NZ_LT899436.1"/>
</dbReference>
<evidence type="ECO:0000256" key="2">
    <source>
        <dbReference type="ARBA" id="ARBA00023125"/>
    </source>
</evidence>
<dbReference type="SUPFAM" id="SSF46689">
    <property type="entry name" value="Homeodomain-like"/>
    <property type="match status" value="2"/>
</dbReference>
<dbReference type="AlphaFoldDB" id="A0A238UA81"/>
<dbReference type="InterPro" id="IPR020449">
    <property type="entry name" value="Tscrpt_reg_AraC-type_HTH"/>
</dbReference>
<evidence type="ECO:0000259" key="4">
    <source>
        <dbReference type="PROSITE" id="PS01124"/>
    </source>
</evidence>
<dbReference type="PROSITE" id="PS01124">
    <property type="entry name" value="HTH_ARAC_FAMILY_2"/>
    <property type="match status" value="2"/>
</dbReference>
<dbReference type="PANTHER" id="PTHR43280">
    <property type="entry name" value="ARAC-FAMILY TRANSCRIPTIONAL REGULATOR"/>
    <property type="match status" value="1"/>
</dbReference>
<protein>
    <submittedName>
        <fullName evidence="5">Transcriptional regulator, AraC family</fullName>
    </submittedName>
</protein>
<dbReference type="OrthoDB" id="9793451at2"/>
<dbReference type="Proteomes" id="UP000215214">
    <property type="component" value="Chromosome TJEJU"/>
</dbReference>
<dbReference type="Pfam" id="PF12833">
    <property type="entry name" value="HTH_18"/>
    <property type="match status" value="2"/>
</dbReference>
<evidence type="ECO:0000313" key="5">
    <source>
        <dbReference type="EMBL" id="SNR15310.1"/>
    </source>
</evidence>
<dbReference type="KEGG" id="tje:TJEJU_1582"/>
<dbReference type="PRINTS" id="PR00032">
    <property type="entry name" value="HTHARAC"/>
</dbReference>
<dbReference type="InterPro" id="IPR009057">
    <property type="entry name" value="Homeodomain-like_sf"/>
</dbReference>
<accession>A0A238UA81</accession>